<proteinExistence type="predicted"/>
<dbReference type="Proteomes" id="UP000271098">
    <property type="component" value="Unassembled WGS sequence"/>
</dbReference>
<dbReference type="SUPFAM" id="SSF57196">
    <property type="entry name" value="EGF/Laminin"/>
    <property type="match status" value="1"/>
</dbReference>
<dbReference type="Gene3D" id="2.10.25.10">
    <property type="entry name" value="Laminin"/>
    <property type="match status" value="1"/>
</dbReference>
<gene>
    <name evidence="3" type="ORF">GPUH_LOCUS5059</name>
</gene>
<reference evidence="3 4" key="1">
    <citation type="submission" date="2018-11" db="EMBL/GenBank/DDBJ databases">
        <authorList>
            <consortium name="Pathogen Informatics"/>
        </authorList>
    </citation>
    <scope>NUCLEOTIDE SEQUENCE [LARGE SCALE GENOMIC DNA]</scope>
</reference>
<keyword evidence="4" id="KW-1185">Reference proteome</keyword>
<evidence type="ECO:0000256" key="1">
    <source>
        <dbReference type="ARBA" id="ARBA00023157"/>
    </source>
</evidence>
<dbReference type="AlphaFoldDB" id="A0A3P6QFW3"/>
<dbReference type="OrthoDB" id="6516201at2759"/>
<organism evidence="3 4">
    <name type="scientific">Gongylonema pulchrum</name>
    <dbReference type="NCBI Taxonomy" id="637853"/>
    <lineage>
        <taxon>Eukaryota</taxon>
        <taxon>Metazoa</taxon>
        <taxon>Ecdysozoa</taxon>
        <taxon>Nematoda</taxon>
        <taxon>Chromadorea</taxon>
        <taxon>Rhabditida</taxon>
        <taxon>Spirurina</taxon>
        <taxon>Spiruromorpha</taxon>
        <taxon>Spiruroidea</taxon>
        <taxon>Gongylonematidae</taxon>
        <taxon>Gongylonema</taxon>
    </lineage>
</organism>
<feature type="domain" description="NOTCH1 EGF-like calcium-binding" evidence="2">
    <location>
        <begin position="2"/>
        <end position="40"/>
    </location>
</feature>
<accession>A0A3P6QFW3</accession>
<name>A0A3P6QFW3_9BILA</name>
<evidence type="ECO:0000313" key="4">
    <source>
        <dbReference type="Proteomes" id="UP000271098"/>
    </source>
</evidence>
<evidence type="ECO:0000259" key="2">
    <source>
        <dbReference type="Pfam" id="PF07645"/>
    </source>
</evidence>
<keyword evidence="1" id="KW-1015">Disulfide bond</keyword>
<sequence length="120" mass="13123">MGQANCDPQADCMDMTHGFTCKCRHGFSDISPDPINRPGRKCSKLTNTCDSPNFSGCNPKTSKCIGTRDGFVCRCADGYVDLNPSSPGINCSKIGMFRGVCSEIKAKSFIQIWHRPLLII</sequence>
<dbReference type="Pfam" id="PF07645">
    <property type="entry name" value="EGF_CA"/>
    <property type="match status" value="1"/>
</dbReference>
<dbReference type="InterPro" id="IPR049883">
    <property type="entry name" value="NOTCH1_EGF-like"/>
</dbReference>
<protein>
    <recommendedName>
        <fullName evidence="2">NOTCH1 EGF-like calcium-binding domain-containing protein</fullName>
    </recommendedName>
</protein>
<evidence type="ECO:0000313" key="3">
    <source>
        <dbReference type="EMBL" id="VDK48812.1"/>
    </source>
</evidence>
<dbReference type="EMBL" id="UYRT01010236">
    <property type="protein sequence ID" value="VDK48812.1"/>
    <property type="molecule type" value="Genomic_DNA"/>
</dbReference>